<name>A0AAE0RU58_9BIVA</name>
<dbReference type="Proteomes" id="UP001195483">
    <property type="component" value="Unassembled WGS sequence"/>
</dbReference>
<reference evidence="1" key="3">
    <citation type="submission" date="2023-05" db="EMBL/GenBank/DDBJ databases">
        <authorList>
            <person name="Smith C.H."/>
        </authorList>
    </citation>
    <scope>NUCLEOTIDE SEQUENCE</scope>
    <source>
        <strain evidence="1">CHS0354</strain>
        <tissue evidence="1">Mantle</tissue>
    </source>
</reference>
<reference evidence="1" key="1">
    <citation type="journal article" date="2021" name="Genome Biol. Evol.">
        <title>A High-Quality Reference Genome for a Parasitic Bivalve with Doubly Uniparental Inheritance (Bivalvia: Unionida).</title>
        <authorList>
            <person name="Smith C.H."/>
        </authorList>
    </citation>
    <scope>NUCLEOTIDE SEQUENCE</scope>
    <source>
        <strain evidence="1">CHS0354</strain>
    </source>
</reference>
<reference evidence="1" key="2">
    <citation type="journal article" date="2021" name="Genome Biol. Evol.">
        <title>Developing a high-quality reference genome for a parasitic bivalve with doubly uniparental inheritance (Bivalvia: Unionida).</title>
        <authorList>
            <person name="Smith C.H."/>
        </authorList>
    </citation>
    <scope>NUCLEOTIDE SEQUENCE</scope>
    <source>
        <strain evidence="1">CHS0354</strain>
        <tissue evidence="1">Mantle</tissue>
    </source>
</reference>
<evidence type="ECO:0000313" key="1">
    <source>
        <dbReference type="EMBL" id="KAK3579575.1"/>
    </source>
</evidence>
<gene>
    <name evidence="1" type="ORF">CHS0354_038260</name>
</gene>
<organism evidence="1 2">
    <name type="scientific">Potamilus streckersoni</name>
    <dbReference type="NCBI Taxonomy" id="2493646"/>
    <lineage>
        <taxon>Eukaryota</taxon>
        <taxon>Metazoa</taxon>
        <taxon>Spiralia</taxon>
        <taxon>Lophotrochozoa</taxon>
        <taxon>Mollusca</taxon>
        <taxon>Bivalvia</taxon>
        <taxon>Autobranchia</taxon>
        <taxon>Heteroconchia</taxon>
        <taxon>Palaeoheterodonta</taxon>
        <taxon>Unionida</taxon>
        <taxon>Unionoidea</taxon>
        <taxon>Unionidae</taxon>
        <taxon>Ambleminae</taxon>
        <taxon>Lampsilini</taxon>
        <taxon>Potamilus</taxon>
    </lineage>
</organism>
<sequence>MSASRLSTVTRMRTPDCHPQIILYACYSFKQKSFSCLQSAERGCLCRSIGTSTAIQAEMMHTQQGLDCSWIFDRL</sequence>
<protein>
    <submittedName>
        <fullName evidence="1">Uncharacterized protein</fullName>
    </submittedName>
</protein>
<evidence type="ECO:0000313" key="2">
    <source>
        <dbReference type="Proteomes" id="UP001195483"/>
    </source>
</evidence>
<keyword evidence="2" id="KW-1185">Reference proteome</keyword>
<proteinExistence type="predicted"/>
<dbReference type="AlphaFoldDB" id="A0AAE0RU58"/>
<dbReference type="EMBL" id="JAEAOA010002231">
    <property type="protein sequence ID" value="KAK3579575.1"/>
    <property type="molecule type" value="Genomic_DNA"/>
</dbReference>
<accession>A0AAE0RU58</accession>
<comment type="caution">
    <text evidence="1">The sequence shown here is derived from an EMBL/GenBank/DDBJ whole genome shotgun (WGS) entry which is preliminary data.</text>
</comment>